<gene>
    <name evidence="2" type="ORF">AB5J52_47665</name>
</gene>
<dbReference type="Pfam" id="PF25872">
    <property type="entry name" value="HTH_77"/>
    <property type="match status" value="1"/>
</dbReference>
<dbReference type="Pfam" id="PF00196">
    <property type="entry name" value="GerE"/>
    <property type="match status" value="1"/>
</dbReference>
<dbReference type="InterPro" id="IPR000792">
    <property type="entry name" value="Tscrpt_reg_LuxR_C"/>
</dbReference>
<dbReference type="CDD" id="cd06170">
    <property type="entry name" value="LuxR_C_like"/>
    <property type="match status" value="1"/>
</dbReference>
<organism evidence="2">
    <name type="scientific">Streptomyces sp. R39</name>
    <dbReference type="NCBI Taxonomy" id="3238631"/>
    <lineage>
        <taxon>Bacteria</taxon>
        <taxon>Bacillati</taxon>
        <taxon>Actinomycetota</taxon>
        <taxon>Actinomycetes</taxon>
        <taxon>Kitasatosporales</taxon>
        <taxon>Streptomycetaceae</taxon>
        <taxon>Streptomyces</taxon>
    </lineage>
</organism>
<protein>
    <submittedName>
        <fullName evidence="2">LuxR C-terminal-related transcriptional regulator</fullName>
    </submittedName>
</protein>
<dbReference type="PROSITE" id="PS50043">
    <property type="entry name" value="HTH_LUXR_2"/>
    <property type="match status" value="1"/>
</dbReference>
<dbReference type="SUPFAM" id="SSF46894">
    <property type="entry name" value="C-terminal effector domain of the bipartite response regulators"/>
    <property type="match status" value="1"/>
</dbReference>
<sequence length="781" mass="85393">MGTGALVTTADGVSAELTTLIGRRAETTRVRRLLSSARLVTLTGVGGVGKTRLALRVARDVGRVFPDGIHVVELADLREADLLAQSLGTAIGLANPGRERVGATEALVAHLRDRKVLLVLDNCEHLVDACARLVETLLRTAPAVRVLATSRQTLGVTAEHVFPVEPLSVVDPDGQRPLGEILGCPAVVLFAERAAAVRPGFTVTEQNAETVARLVHRLDGLPFAIELAAARMRTLTPQEILDRLTDRFALLTTGSRTAVPRQRTLRELIDWSHALCSAEERTLWARASLFRGGFDLGDVEGVCADGGLPATALLDVLDGLVEKSVLIHQQYDDRSRYRMLESVREYGLERLAESGESAVLRRRHRDHCLGLTTRAGDEWFGPRQVEWFTRLRLDHANLRAALEYCLEQSGETAAGLALAVSPRHYWITAGSLAEGRRWLGRLLAAPDVGAAPLHSLALGTYAYLGILQGHMDGGTLAALDESAKVAECHGDVHAASWTRHHRAVLATWQEDYARAAELFEEAATAFRAAGRLDAAVECTVKLAIVHAHAGDMKRAARLCHEAEAVTEAHGESWLRGMALFAGSLLARRAGEAREAATLARRAIRLMRPFQDWWDIAMCVEVLAWSSAEDPRHAARLLGVLHLLWESIGGTLSTAPFMRDERRRFEERVRAALTAADFDRAFRCGADATVTQALAYVLDESPPATRERDPDSGPPLTRRERQVADLVADGLTNKQIAAHLVIAQRTAENHVERILTKLGFSSRSQLAVWTYGRRREGAARTK</sequence>
<proteinExistence type="predicted"/>
<evidence type="ECO:0000259" key="1">
    <source>
        <dbReference type="PROSITE" id="PS50043"/>
    </source>
</evidence>
<dbReference type="GO" id="GO:0003677">
    <property type="term" value="F:DNA binding"/>
    <property type="evidence" value="ECO:0007669"/>
    <property type="project" value="InterPro"/>
</dbReference>
<dbReference type="GO" id="GO:0006355">
    <property type="term" value="P:regulation of DNA-templated transcription"/>
    <property type="evidence" value="ECO:0007669"/>
    <property type="project" value="InterPro"/>
</dbReference>
<dbReference type="GO" id="GO:0016887">
    <property type="term" value="F:ATP hydrolysis activity"/>
    <property type="evidence" value="ECO:0007669"/>
    <property type="project" value="InterPro"/>
</dbReference>
<dbReference type="InterPro" id="IPR016032">
    <property type="entry name" value="Sig_transdc_resp-reg_C-effctor"/>
</dbReference>
<dbReference type="SUPFAM" id="SSF52540">
    <property type="entry name" value="P-loop containing nucleoside triphosphate hydrolases"/>
    <property type="match status" value="1"/>
</dbReference>
<dbReference type="InterPro" id="IPR011990">
    <property type="entry name" value="TPR-like_helical_dom_sf"/>
</dbReference>
<dbReference type="InterPro" id="IPR027417">
    <property type="entry name" value="P-loop_NTPase"/>
</dbReference>
<dbReference type="Gene3D" id="1.10.10.10">
    <property type="entry name" value="Winged helix-like DNA-binding domain superfamily/Winged helix DNA-binding domain"/>
    <property type="match status" value="1"/>
</dbReference>
<evidence type="ECO:0000313" key="2">
    <source>
        <dbReference type="EMBL" id="XDQ49318.1"/>
    </source>
</evidence>
<dbReference type="InterPro" id="IPR058852">
    <property type="entry name" value="HTH_77"/>
</dbReference>
<reference evidence="2" key="1">
    <citation type="submission" date="2024-07" db="EMBL/GenBank/DDBJ databases">
        <authorList>
            <person name="Yu S.T."/>
        </authorList>
    </citation>
    <scope>NUCLEOTIDE SEQUENCE</scope>
    <source>
        <strain evidence="2">R39</strain>
    </source>
</reference>
<dbReference type="PRINTS" id="PR00364">
    <property type="entry name" value="DISEASERSIST"/>
</dbReference>
<dbReference type="PANTHER" id="PTHR47691:SF3">
    <property type="entry name" value="HTH-TYPE TRANSCRIPTIONAL REGULATOR RV0890C-RELATED"/>
    <property type="match status" value="1"/>
</dbReference>
<dbReference type="SMART" id="SM00421">
    <property type="entry name" value="HTH_LUXR"/>
    <property type="match status" value="1"/>
</dbReference>
<dbReference type="InterPro" id="IPR036388">
    <property type="entry name" value="WH-like_DNA-bd_sf"/>
</dbReference>
<dbReference type="Gene3D" id="1.25.40.10">
    <property type="entry name" value="Tetratricopeptide repeat domain"/>
    <property type="match status" value="1"/>
</dbReference>
<name>A0AB39R0J6_9ACTN</name>
<dbReference type="InterPro" id="IPR049945">
    <property type="entry name" value="AAA_22"/>
</dbReference>
<dbReference type="PRINTS" id="PR00038">
    <property type="entry name" value="HTHLUXR"/>
</dbReference>
<feature type="domain" description="HTH luxR-type" evidence="1">
    <location>
        <begin position="708"/>
        <end position="773"/>
    </location>
</feature>
<dbReference type="PANTHER" id="PTHR47691">
    <property type="entry name" value="REGULATOR-RELATED"/>
    <property type="match status" value="1"/>
</dbReference>
<dbReference type="Pfam" id="PF13401">
    <property type="entry name" value="AAA_22"/>
    <property type="match status" value="1"/>
</dbReference>
<dbReference type="Gene3D" id="3.40.50.300">
    <property type="entry name" value="P-loop containing nucleotide triphosphate hydrolases"/>
    <property type="match status" value="1"/>
</dbReference>
<dbReference type="EMBL" id="CP163441">
    <property type="protein sequence ID" value="XDQ49318.1"/>
    <property type="molecule type" value="Genomic_DNA"/>
</dbReference>
<dbReference type="RefSeq" id="WP_369227972.1">
    <property type="nucleotide sequence ID" value="NZ_CP163441.1"/>
</dbReference>
<dbReference type="SUPFAM" id="SSF48452">
    <property type="entry name" value="TPR-like"/>
    <property type="match status" value="1"/>
</dbReference>
<dbReference type="AlphaFoldDB" id="A0AB39R0J6"/>
<accession>A0AB39R0J6</accession>